<comment type="caution">
    <text evidence="2">The sequence shown here is derived from an EMBL/GenBank/DDBJ whole genome shotgun (WGS) entry which is preliminary data.</text>
</comment>
<evidence type="ECO:0000256" key="1">
    <source>
        <dbReference type="SAM" id="MobiDB-lite"/>
    </source>
</evidence>
<feature type="region of interest" description="Disordered" evidence="1">
    <location>
        <begin position="101"/>
        <end position="136"/>
    </location>
</feature>
<sequence>MNNEKLVRNVLRTFPKRFSHKVTTIEEERDLTIMRIDELIGNLTTFEMMFESSESNKKKRIALKEGCEDEDEEDLAEIMSLLAKSFNKTLKCFNKKSYSGGNNPGVNDKRTDKGWKNSKSGGSTSGFNQQNKGNGNVERSVLVQKNQELTRLVEEQRVKICVLEEKNKAMNKCIKMMNSSNVVLDEILLQGKRSGDNTRIGFSEENSKKRLGSPFRKWVAAGTQISRTFERKITWRCYHYEKKGTYSPLLL</sequence>
<accession>A0AAV3P216</accession>
<evidence type="ECO:0000313" key="2">
    <source>
        <dbReference type="EMBL" id="GAA0145046.1"/>
    </source>
</evidence>
<name>A0AAV3P216_LITER</name>
<reference evidence="2 3" key="1">
    <citation type="submission" date="2024-01" db="EMBL/GenBank/DDBJ databases">
        <title>The complete chloroplast genome sequence of Lithospermum erythrorhizon: insights into the phylogenetic relationship among Boraginaceae species and the maternal lineages of purple gromwells.</title>
        <authorList>
            <person name="Okada T."/>
            <person name="Watanabe K."/>
        </authorList>
    </citation>
    <scope>NUCLEOTIDE SEQUENCE [LARGE SCALE GENOMIC DNA]</scope>
</reference>
<proteinExistence type="predicted"/>
<organism evidence="2 3">
    <name type="scientific">Lithospermum erythrorhizon</name>
    <name type="common">Purple gromwell</name>
    <name type="synonym">Lithospermum officinale var. erythrorhizon</name>
    <dbReference type="NCBI Taxonomy" id="34254"/>
    <lineage>
        <taxon>Eukaryota</taxon>
        <taxon>Viridiplantae</taxon>
        <taxon>Streptophyta</taxon>
        <taxon>Embryophyta</taxon>
        <taxon>Tracheophyta</taxon>
        <taxon>Spermatophyta</taxon>
        <taxon>Magnoliopsida</taxon>
        <taxon>eudicotyledons</taxon>
        <taxon>Gunneridae</taxon>
        <taxon>Pentapetalae</taxon>
        <taxon>asterids</taxon>
        <taxon>lamiids</taxon>
        <taxon>Boraginales</taxon>
        <taxon>Boraginaceae</taxon>
        <taxon>Boraginoideae</taxon>
        <taxon>Lithospermeae</taxon>
        <taxon>Lithospermum</taxon>
    </lineage>
</organism>
<gene>
    <name evidence="2" type="ORF">LIER_36062</name>
</gene>
<dbReference type="Proteomes" id="UP001454036">
    <property type="component" value="Unassembled WGS sequence"/>
</dbReference>
<keyword evidence="3" id="KW-1185">Reference proteome</keyword>
<feature type="compositionally biased region" description="Polar residues" evidence="1">
    <location>
        <begin position="117"/>
        <end position="134"/>
    </location>
</feature>
<dbReference type="EMBL" id="BAABME010016229">
    <property type="protein sequence ID" value="GAA0145046.1"/>
    <property type="molecule type" value="Genomic_DNA"/>
</dbReference>
<evidence type="ECO:0000313" key="3">
    <source>
        <dbReference type="Proteomes" id="UP001454036"/>
    </source>
</evidence>
<dbReference type="AlphaFoldDB" id="A0AAV3P216"/>
<protein>
    <recommendedName>
        <fullName evidence="4">Gag-pol polyprotein</fullName>
    </recommendedName>
</protein>
<evidence type="ECO:0008006" key="4">
    <source>
        <dbReference type="Google" id="ProtNLM"/>
    </source>
</evidence>